<evidence type="ECO:0000256" key="2">
    <source>
        <dbReference type="ARBA" id="ARBA00022478"/>
    </source>
</evidence>
<gene>
    <name evidence="7" type="primary">POLR2G</name>
    <name evidence="7" type="ORF">FOZ60_008110</name>
</gene>
<dbReference type="PANTHER" id="PTHR12709:SF4">
    <property type="entry name" value="DNA-DIRECTED RNA POLYMERASE II SUBUNIT RPB7"/>
    <property type="match status" value="1"/>
</dbReference>
<dbReference type="GO" id="GO:0045948">
    <property type="term" value="P:positive regulation of translational initiation"/>
    <property type="evidence" value="ECO:0007669"/>
    <property type="project" value="TreeGrafter"/>
</dbReference>
<feature type="compositionally biased region" description="Low complexity" evidence="5">
    <location>
        <begin position="323"/>
        <end position="335"/>
    </location>
</feature>
<proteinExistence type="predicted"/>
<dbReference type="Gene3D" id="2.40.50.140">
    <property type="entry name" value="Nucleic acid-binding proteins"/>
    <property type="match status" value="1"/>
</dbReference>
<feature type="compositionally biased region" description="Polar residues" evidence="5">
    <location>
        <begin position="262"/>
        <end position="279"/>
    </location>
</feature>
<dbReference type="InterPro" id="IPR045113">
    <property type="entry name" value="Rpb7-like"/>
</dbReference>
<comment type="caution">
    <text evidence="7">The sequence shown here is derived from an EMBL/GenBank/DDBJ whole genome shotgun (WGS) entry which is preliminary data.</text>
</comment>
<sequence length="950" mass="106009">MYFVLTDNKTVAMKPSDLGPMFDMRLDTQLRLELEGSLSKNHDGTIVHIINIIDKSKPKIQDGTGMALVNVIFQGIVFRPFKNEVMDCWVSEVSKLGFFAYFGPMKVFVSRSSMPDDVIFRETATPVCYSDADQTVVIQQDSEVRVRIMGVRRDGNQLFAIGTINADYLGPSIAPALPNTSIIGVIILEGSSCCYVSDLSYMMIKYDNEGNGLQNNRVASKGGDDEIKEKCGSDKHNHCEPRPFLKKGSRMPRSYIPPKASSKGSGPTNIAPNDSTNNRTKNKHRSTTPIIRTNNRRLSIHDTGISSSNNKRRQPQQEEEEGQGNTPLISPSPVVVLPPKTTLPTIRGGLHHHDACEDGGTSATEVANDDDNDYGLDNNNTTDDDDYCYLYDYHIQDTNQYGNNKISSSVRKSVVGGYDDNNADIIVQEDESGARRRRRQSSDDVIINNVKNGHDDGVSSKSSSKVLSAHWEGDAVAALIYGNNNSRGPAPPVPAAGVTEATMRHGGGGGYHRRVGGDDDEGGKLLKEKLTLLDQQIQRFTKENEVCKTLRIERENLLQEARGIRDRAKEEADDIRKEIDEDRLALKRERKRFQEEKDRNRQLTTQQVKWKDEERMLREKIEKLEVEMDNKTRKGELEIKRLHTVIMEIQMKNKHLADELKRSKERWLNDVIENKGGEGGGGGGDDDDDDVNYGAAAAEMIKNGKRKAKIKDGVINDNNDSISHTGIDAYRRISAAAAGAHPKYNTTKLYDLPSHHLHHSHLHHHHHHHAAAATTASSTSSSTSQPAEGNQDPITLHASSHDVDDYSHYYYGYNDDDDNCYGEVISENIRDDGKRCDRVYSTGIRTVTFSTGLKKVVWPPSDTHQSCTTVDGSDNISLVSRTYLPNGDIRSKINNGIELYWYADGGTKQKTLPDGTDIFIFKTGQKEYHYTDGSKEIHFPSGITKRITKE</sequence>
<dbReference type="AlphaFoldDB" id="A0A7J6NK30"/>
<dbReference type="InterPro" id="IPR003029">
    <property type="entry name" value="S1_domain"/>
</dbReference>
<feature type="region of interest" description="Disordered" evidence="5">
    <location>
        <begin position="427"/>
        <end position="461"/>
    </location>
</feature>
<dbReference type="EMBL" id="JABANP010000322">
    <property type="protein sequence ID" value="KAF4684229.1"/>
    <property type="molecule type" value="Genomic_DNA"/>
</dbReference>
<feature type="region of interest" description="Disordered" evidence="5">
    <location>
        <begin position="219"/>
        <end position="335"/>
    </location>
</feature>
<feature type="region of interest" description="Disordered" evidence="5">
    <location>
        <begin position="757"/>
        <end position="798"/>
    </location>
</feature>
<feature type="coiled-coil region" evidence="4">
    <location>
        <begin position="547"/>
        <end position="666"/>
    </location>
</feature>
<evidence type="ECO:0000313" key="8">
    <source>
        <dbReference type="Proteomes" id="UP000541610"/>
    </source>
</evidence>
<dbReference type="Gene3D" id="3.30.1490.120">
    <property type="entry name" value="RNA polymerase Rpb7-like, N-terminal domain"/>
    <property type="match status" value="1"/>
</dbReference>
<feature type="region of interest" description="Disordered" evidence="5">
    <location>
        <begin position="352"/>
        <end position="381"/>
    </location>
</feature>
<dbReference type="Pfam" id="PF00575">
    <property type="entry name" value="S1"/>
    <property type="match status" value="1"/>
</dbReference>
<dbReference type="GO" id="GO:0060213">
    <property type="term" value="P:positive regulation of nuclear-transcribed mRNA poly(A) tail shortening"/>
    <property type="evidence" value="ECO:0007669"/>
    <property type="project" value="TreeGrafter"/>
</dbReference>
<keyword evidence="3" id="KW-0804">Transcription</keyword>
<evidence type="ECO:0000313" key="7">
    <source>
        <dbReference type="EMBL" id="KAF4684229.1"/>
    </source>
</evidence>
<dbReference type="GO" id="GO:0005665">
    <property type="term" value="C:RNA polymerase II, core complex"/>
    <property type="evidence" value="ECO:0007669"/>
    <property type="project" value="TreeGrafter"/>
</dbReference>
<dbReference type="InterPro" id="IPR012340">
    <property type="entry name" value="NA-bd_OB-fold"/>
</dbReference>
<dbReference type="FunFam" id="2.40.50.140:FF:000043">
    <property type="entry name" value="DNA-directed RNA polymerase II subunit RPB7"/>
    <property type="match status" value="1"/>
</dbReference>
<dbReference type="OrthoDB" id="1162399at2759"/>
<accession>A0A7J6NK30</accession>
<feature type="compositionally biased region" description="Basic and acidic residues" evidence="5">
    <location>
        <begin position="222"/>
        <end position="243"/>
    </location>
</feature>
<evidence type="ECO:0000259" key="6">
    <source>
        <dbReference type="Pfam" id="PF00575"/>
    </source>
</evidence>
<organism evidence="7 8">
    <name type="scientific">Perkinsus olseni</name>
    <name type="common">Perkinsus atlanticus</name>
    <dbReference type="NCBI Taxonomy" id="32597"/>
    <lineage>
        <taxon>Eukaryota</taxon>
        <taxon>Sar</taxon>
        <taxon>Alveolata</taxon>
        <taxon>Perkinsozoa</taxon>
        <taxon>Perkinsea</taxon>
        <taxon>Perkinsida</taxon>
        <taxon>Perkinsidae</taxon>
        <taxon>Perkinsus</taxon>
    </lineage>
</organism>
<dbReference type="GO" id="GO:0031369">
    <property type="term" value="F:translation initiation factor binding"/>
    <property type="evidence" value="ECO:0007669"/>
    <property type="project" value="TreeGrafter"/>
</dbReference>
<evidence type="ECO:0000256" key="1">
    <source>
        <dbReference type="ARBA" id="ARBA00004123"/>
    </source>
</evidence>
<dbReference type="Gene3D" id="2.60.450.20">
    <property type="match status" value="1"/>
</dbReference>
<feature type="compositionally biased region" description="Polar residues" evidence="5">
    <location>
        <begin position="287"/>
        <end position="297"/>
    </location>
</feature>
<dbReference type="SUPFAM" id="SSF88798">
    <property type="entry name" value="N-terminal, heterodimerisation domain of RBP7 (RpoE)"/>
    <property type="match status" value="1"/>
</dbReference>
<evidence type="ECO:0000256" key="4">
    <source>
        <dbReference type="SAM" id="Coils"/>
    </source>
</evidence>
<dbReference type="Proteomes" id="UP000541610">
    <property type="component" value="Unassembled WGS sequence"/>
</dbReference>
<dbReference type="InterPro" id="IPR036898">
    <property type="entry name" value="RNA_pol_Rpb7-like_N_sf"/>
</dbReference>
<dbReference type="GO" id="GO:0003697">
    <property type="term" value="F:single-stranded DNA binding"/>
    <property type="evidence" value="ECO:0007669"/>
    <property type="project" value="TreeGrafter"/>
</dbReference>
<feature type="compositionally biased region" description="Low complexity" evidence="5">
    <location>
        <begin position="771"/>
        <end position="784"/>
    </location>
</feature>
<feature type="domain" description="S1 motif" evidence="6">
    <location>
        <begin position="80"/>
        <end position="157"/>
    </location>
</feature>
<name>A0A7J6NK30_PEROL</name>
<reference evidence="7 8" key="1">
    <citation type="submission" date="2020-04" db="EMBL/GenBank/DDBJ databases">
        <title>Perkinsus olseni comparative genomics.</title>
        <authorList>
            <person name="Bogema D.R."/>
        </authorList>
    </citation>
    <scope>NUCLEOTIDE SEQUENCE [LARGE SCALE GENOMIC DNA]</scope>
    <source>
        <strain evidence="7">00978-12</strain>
    </source>
</reference>
<keyword evidence="4" id="KW-0175">Coiled coil</keyword>
<dbReference type="GO" id="GO:0003727">
    <property type="term" value="F:single-stranded RNA binding"/>
    <property type="evidence" value="ECO:0007669"/>
    <property type="project" value="TreeGrafter"/>
</dbReference>
<feature type="compositionally biased region" description="Basic residues" evidence="5">
    <location>
        <begin position="757"/>
        <end position="770"/>
    </location>
</feature>
<comment type="subcellular location">
    <subcellularLocation>
        <location evidence="1">Nucleus</location>
    </subcellularLocation>
</comment>
<dbReference type="PANTHER" id="PTHR12709">
    <property type="entry name" value="DNA-DIRECTED RNA POLYMERASE II, III"/>
    <property type="match status" value="1"/>
</dbReference>
<dbReference type="GO" id="GO:0000932">
    <property type="term" value="C:P-body"/>
    <property type="evidence" value="ECO:0007669"/>
    <property type="project" value="TreeGrafter"/>
</dbReference>
<feature type="region of interest" description="Disordered" evidence="5">
    <location>
        <begin position="672"/>
        <end position="691"/>
    </location>
</feature>
<keyword evidence="2 7" id="KW-0240">DNA-directed RNA polymerase</keyword>
<dbReference type="GO" id="GO:0006367">
    <property type="term" value="P:transcription initiation at RNA polymerase II promoter"/>
    <property type="evidence" value="ECO:0007669"/>
    <property type="project" value="TreeGrafter"/>
</dbReference>
<evidence type="ECO:0000256" key="5">
    <source>
        <dbReference type="SAM" id="MobiDB-lite"/>
    </source>
</evidence>
<dbReference type="InterPro" id="IPR047002">
    <property type="entry name" value="Tcp10_C_sf"/>
</dbReference>
<protein>
    <submittedName>
        <fullName evidence="7">DNA-directed RNA polymerase II subunit RPB7</fullName>
    </submittedName>
</protein>
<evidence type="ECO:0000256" key="3">
    <source>
        <dbReference type="ARBA" id="ARBA00023163"/>
    </source>
</evidence>
<dbReference type="SUPFAM" id="SSF50249">
    <property type="entry name" value="Nucleic acid-binding proteins"/>
    <property type="match status" value="1"/>
</dbReference>